<evidence type="ECO:0000313" key="3">
    <source>
        <dbReference type="Proteomes" id="UP000015105"/>
    </source>
</evidence>
<reference evidence="2" key="5">
    <citation type="journal article" date="2021" name="G3 (Bethesda)">
        <title>Aegilops tauschii genome assembly Aet v5.0 features greater sequence contiguity and improved annotation.</title>
        <authorList>
            <person name="Wang L."/>
            <person name="Zhu T."/>
            <person name="Rodriguez J.C."/>
            <person name="Deal K.R."/>
            <person name="Dubcovsky J."/>
            <person name="McGuire P.E."/>
            <person name="Lux T."/>
            <person name="Spannagl M."/>
            <person name="Mayer K.F.X."/>
            <person name="Baldrich P."/>
            <person name="Meyers B.C."/>
            <person name="Huo N."/>
            <person name="Gu Y.Q."/>
            <person name="Zhou H."/>
            <person name="Devos K.M."/>
            <person name="Bennetzen J.L."/>
            <person name="Unver T."/>
            <person name="Budak H."/>
            <person name="Gulick P.J."/>
            <person name="Galiba G."/>
            <person name="Kalapos B."/>
            <person name="Nelson D.R."/>
            <person name="Li P."/>
            <person name="You F.M."/>
            <person name="Luo M.C."/>
            <person name="Dvorak J."/>
        </authorList>
    </citation>
    <scope>NUCLEOTIDE SEQUENCE [LARGE SCALE GENOMIC DNA]</scope>
    <source>
        <strain evidence="2">cv. AL8/78</strain>
    </source>
</reference>
<dbReference type="STRING" id="200361.A0A453EX54"/>
<proteinExistence type="predicted"/>
<dbReference type="PANTHER" id="PTHR46737">
    <property type="entry name" value="OS02G0827600 PROTEIN"/>
    <property type="match status" value="1"/>
</dbReference>
<dbReference type="Pfam" id="PF12049">
    <property type="entry name" value="DUF3531"/>
    <property type="match status" value="1"/>
</dbReference>
<feature type="compositionally biased region" description="Polar residues" evidence="1">
    <location>
        <begin position="13"/>
        <end position="23"/>
    </location>
</feature>
<reference evidence="3" key="2">
    <citation type="journal article" date="2017" name="Nat. Plants">
        <title>The Aegilops tauschii genome reveals multiple impacts of transposons.</title>
        <authorList>
            <person name="Zhao G."/>
            <person name="Zou C."/>
            <person name="Li K."/>
            <person name="Wang K."/>
            <person name="Li T."/>
            <person name="Gao L."/>
            <person name="Zhang X."/>
            <person name="Wang H."/>
            <person name="Yang Z."/>
            <person name="Liu X."/>
            <person name="Jiang W."/>
            <person name="Mao L."/>
            <person name="Kong X."/>
            <person name="Jiao Y."/>
            <person name="Jia J."/>
        </authorList>
    </citation>
    <scope>NUCLEOTIDE SEQUENCE [LARGE SCALE GENOMIC DNA]</scope>
    <source>
        <strain evidence="3">cv. AL8/78</strain>
    </source>
</reference>
<name>A0A453EX54_AEGTS</name>
<accession>A0A453EX54</accession>
<dbReference type="PANTHER" id="PTHR46737:SF3">
    <property type="entry name" value="OXIDOREDUCTASE_TRANSITION METAL ION-BINDING PROTEIN (DUF3531)"/>
    <property type="match status" value="1"/>
</dbReference>
<feature type="compositionally biased region" description="Basic and acidic residues" evidence="1">
    <location>
        <begin position="124"/>
        <end position="141"/>
    </location>
</feature>
<organism evidence="2 3">
    <name type="scientific">Aegilops tauschii subsp. strangulata</name>
    <name type="common">Goatgrass</name>
    <dbReference type="NCBI Taxonomy" id="200361"/>
    <lineage>
        <taxon>Eukaryota</taxon>
        <taxon>Viridiplantae</taxon>
        <taxon>Streptophyta</taxon>
        <taxon>Embryophyta</taxon>
        <taxon>Tracheophyta</taxon>
        <taxon>Spermatophyta</taxon>
        <taxon>Magnoliopsida</taxon>
        <taxon>Liliopsida</taxon>
        <taxon>Poales</taxon>
        <taxon>Poaceae</taxon>
        <taxon>BOP clade</taxon>
        <taxon>Pooideae</taxon>
        <taxon>Triticodae</taxon>
        <taxon>Triticeae</taxon>
        <taxon>Triticinae</taxon>
        <taxon>Aegilops</taxon>
    </lineage>
</organism>
<sequence length="338" mass="37832">FFRFLIHYTGTLPSSPSPRSATSDVPPRSSRRRGGSRGWNTRLTISSVPPAGYQQPAIKSSLTRMLPTLLGGYLNVSALPLPTATATPRARVLPGLRPSSRLVARQSAGETVHATATEEEEQEWKELQEEGLPRRGQHAEDDHDPEIADIMGDYFDDPKKAQSRMEERIKKKRHKIVQAKTGSPNPMKVVFNKFDFSNSYIWFEFYNALLPKDVKLICDTLRSWHILGRLGGCNSMNMQLSQLSLDCKRPTYDALEAANAAPTSFYNIGDLEIQENLARVWVDIGIQDPLLLDILLNSLTTINSDHLGIKEVQFGGSEFQSWNDSLNTEEAGYSVQKI</sequence>
<dbReference type="InterPro" id="IPR021920">
    <property type="entry name" value="DUF3531"/>
</dbReference>
<dbReference type="Proteomes" id="UP000015105">
    <property type="component" value="Chromosome 3D"/>
</dbReference>
<reference evidence="2" key="3">
    <citation type="journal article" date="2017" name="Nature">
        <title>Genome sequence of the progenitor of the wheat D genome Aegilops tauschii.</title>
        <authorList>
            <person name="Luo M.C."/>
            <person name="Gu Y.Q."/>
            <person name="Puiu D."/>
            <person name="Wang H."/>
            <person name="Twardziok S.O."/>
            <person name="Deal K.R."/>
            <person name="Huo N."/>
            <person name="Zhu T."/>
            <person name="Wang L."/>
            <person name="Wang Y."/>
            <person name="McGuire P.E."/>
            <person name="Liu S."/>
            <person name="Long H."/>
            <person name="Ramasamy R.K."/>
            <person name="Rodriguez J.C."/>
            <person name="Van S.L."/>
            <person name="Yuan L."/>
            <person name="Wang Z."/>
            <person name="Xia Z."/>
            <person name="Xiao L."/>
            <person name="Anderson O.D."/>
            <person name="Ouyang S."/>
            <person name="Liang Y."/>
            <person name="Zimin A.V."/>
            <person name="Pertea G."/>
            <person name="Qi P."/>
            <person name="Bennetzen J.L."/>
            <person name="Dai X."/>
            <person name="Dawson M.W."/>
            <person name="Muller H.G."/>
            <person name="Kugler K."/>
            <person name="Rivarola-Duarte L."/>
            <person name="Spannagl M."/>
            <person name="Mayer K.F.X."/>
            <person name="Lu F.H."/>
            <person name="Bevan M.W."/>
            <person name="Leroy P."/>
            <person name="Li P."/>
            <person name="You F.M."/>
            <person name="Sun Q."/>
            <person name="Liu Z."/>
            <person name="Lyons E."/>
            <person name="Wicker T."/>
            <person name="Salzberg S.L."/>
            <person name="Devos K.M."/>
            <person name="Dvorak J."/>
        </authorList>
    </citation>
    <scope>NUCLEOTIDE SEQUENCE [LARGE SCALE GENOMIC DNA]</scope>
    <source>
        <strain evidence="2">cv. AL8/78</strain>
    </source>
</reference>
<evidence type="ECO:0000313" key="2">
    <source>
        <dbReference type="EnsemblPlants" id="AET3Gv20501400.1"/>
    </source>
</evidence>
<feature type="region of interest" description="Disordered" evidence="1">
    <location>
        <begin position="13"/>
        <end position="45"/>
    </location>
</feature>
<feature type="region of interest" description="Disordered" evidence="1">
    <location>
        <begin position="103"/>
        <end position="153"/>
    </location>
</feature>
<dbReference type="Gramene" id="AET3Gv20501400.1">
    <property type="protein sequence ID" value="AET3Gv20501400.1"/>
    <property type="gene ID" value="AET3Gv20501400"/>
</dbReference>
<protein>
    <submittedName>
        <fullName evidence="2">Uncharacterized protein</fullName>
    </submittedName>
</protein>
<reference evidence="3" key="1">
    <citation type="journal article" date="2014" name="Science">
        <title>Ancient hybridizations among the ancestral genomes of bread wheat.</title>
        <authorList>
            <consortium name="International Wheat Genome Sequencing Consortium,"/>
            <person name="Marcussen T."/>
            <person name="Sandve S.R."/>
            <person name="Heier L."/>
            <person name="Spannagl M."/>
            <person name="Pfeifer M."/>
            <person name="Jakobsen K.S."/>
            <person name="Wulff B.B."/>
            <person name="Steuernagel B."/>
            <person name="Mayer K.F."/>
            <person name="Olsen O.A."/>
        </authorList>
    </citation>
    <scope>NUCLEOTIDE SEQUENCE [LARGE SCALE GENOMIC DNA]</scope>
    <source>
        <strain evidence="3">cv. AL8/78</strain>
    </source>
</reference>
<dbReference type="AlphaFoldDB" id="A0A453EX54"/>
<evidence type="ECO:0000256" key="1">
    <source>
        <dbReference type="SAM" id="MobiDB-lite"/>
    </source>
</evidence>
<dbReference type="EnsemblPlants" id="AET3Gv20501400.1">
    <property type="protein sequence ID" value="AET3Gv20501400.1"/>
    <property type="gene ID" value="AET3Gv20501400"/>
</dbReference>
<keyword evidence="3" id="KW-1185">Reference proteome</keyword>
<reference evidence="2" key="4">
    <citation type="submission" date="2019-03" db="UniProtKB">
        <authorList>
            <consortium name="EnsemblPlants"/>
        </authorList>
    </citation>
    <scope>IDENTIFICATION</scope>
</reference>